<comment type="cofactor">
    <cofactor evidence="1">
        <name>Zn(2+)</name>
        <dbReference type="ChEBI" id="CHEBI:29105"/>
    </cofactor>
</comment>
<dbReference type="Gene3D" id="3.40.50.720">
    <property type="entry name" value="NAD(P)-binding Rossmann-like Domain"/>
    <property type="match status" value="1"/>
</dbReference>
<dbReference type="InterPro" id="IPR013154">
    <property type="entry name" value="ADH-like_N"/>
</dbReference>
<gene>
    <name evidence="5" type="ORF">ACFYU5_25665</name>
</gene>
<evidence type="ECO:0000259" key="3">
    <source>
        <dbReference type="Pfam" id="PF00107"/>
    </source>
</evidence>
<dbReference type="InterPro" id="IPR011032">
    <property type="entry name" value="GroES-like_sf"/>
</dbReference>
<protein>
    <submittedName>
        <fullName evidence="5">Zinc-binding dehydrogenase</fullName>
    </submittedName>
</protein>
<evidence type="ECO:0000313" key="6">
    <source>
        <dbReference type="Proteomes" id="UP001601442"/>
    </source>
</evidence>
<dbReference type="Pfam" id="PF00107">
    <property type="entry name" value="ADH_zinc_N"/>
    <property type="match status" value="1"/>
</dbReference>
<evidence type="ECO:0000256" key="2">
    <source>
        <dbReference type="ARBA" id="ARBA00023002"/>
    </source>
</evidence>
<name>A0ABW6P9G4_9NOCA</name>
<dbReference type="Gene3D" id="3.90.180.10">
    <property type="entry name" value="Medium-chain alcohol dehydrogenases, catalytic domain"/>
    <property type="match status" value="1"/>
</dbReference>
<keyword evidence="6" id="KW-1185">Reference proteome</keyword>
<keyword evidence="2" id="KW-0560">Oxidoreductase</keyword>
<dbReference type="SUPFAM" id="SSF50129">
    <property type="entry name" value="GroES-like"/>
    <property type="match status" value="1"/>
</dbReference>
<evidence type="ECO:0000256" key="1">
    <source>
        <dbReference type="ARBA" id="ARBA00001947"/>
    </source>
</evidence>
<dbReference type="SUPFAM" id="SSF51735">
    <property type="entry name" value="NAD(P)-binding Rossmann-fold domains"/>
    <property type="match status" value="1"/>
</dbReference>
<proteinExistence type="predicted"/>
<dbReference type="Proteomes" id="UP001601442">
    <property type="component" value="Unassembled WGS sequence"/>
</dbReference>
<evidence type="ECO:0000313" key="5">
    <source>
        <dbReference type="EMBL" id="MFF0499812.1"/>
    </source>
</evidence>
<feature type="domain" description="Alcohol dehydrogenase-like N-terminal" evidence="4">
    <location>
        <begin position="27"/>
        <end position="148"/>
    </location>
</feature>
<reference evidence="5 6" key="1">
    <citation type="submission" date="2024-10" db="EMBL/GenBank/DDBJ databases">
        <title>The Natural Products Discovery Center: Release of the First 8490 Sequenced Strains for Exploring Actinobacteria Biosynthetic Diversity.</title>
        <authorList>
            <person name="Kalkreuter E."/>
            <person name="Kautsar S.A."/>
            <person name="Yang D."/>
            <person name="Bader C.D."/>
            <person name="Teijaro C.N."/>
            <person name="Fluegel L."/>
            <person name="Davis C.M."/>
            <person name="Simpson J.R."/>
            <person name="Lauterbach L."/>
            <person name="Steele A.D."/>
            <person name="Gui C."/>
            <person name="Meng S."/>
            <person name="Li G."/>
            <person name="Viehrig K."/>
            <person name="Ye F."/>
            <person name="Su P."/>
            <person name="Kiefer A.F."/>
            <person name="Nichols A."/>
            <person name="Cepeda A.J."/>
            <person name="Yan W."/>
            <person name="Fan B."/>
            <person name="Jiang Y."/>
            <person name="Adhikari A."/>
            <person name="Zheng C.-J."/>
            <person name="Schuster L."/>
            <person name="Cowan T.M."/>
            <person name="Smanski M.J."/>
            <person name="Chevrette M.G."/>
            <person name="De Carvalho L.P.S."/>
            <person name="Shen B."/>
        </authorList>
    </citation>
    <scope>NUCLEOTIDE SEQUENCE [LARGE SCALE GENOMIC DNA]</scope>
    <source>
        <strain evidence="5 6">NPDC004119</strain>
    </source>
</reference>
<dbReference type="RefSeq" id="WP_387398577.1">
    <property type="nucleotide sequence ID" value="NZ_JBIAMT010000005.1"/>
</dbReference>
<dbReference type="Pfam" id="PF08240">
    <property type="entry name" value="ADH_N"/>
    <property type="match status" value="1"/>
</dbReference>
<dbReference type="InterPro" id="IPR050129">
    <property type="entry name" value="Zn_alcohol_dh"/>
</dbReference>
<feature type="domain" description="Alcohol dehydrogenase-like C-terminal" evidence="3">
    <location>
        <begin position="190"/>
        <end position="321"/>
    </location>
</feature>
<dbReference type="InterPro" id="IPR036291">
    <property type="entry name" value="NAD(P)-bd_dom_sf"/>
</dbReference>
<accession>A0ABW6P9G4</accession>
<comment type="caution">
    <text evidence="5">The sequence shown here is derived from an EMBL/GenBank/DDBJ whole genome shotgun (WGS) entry which is preliminary data.</text>
</comment>
<sequence>MSTATVLVLEAPERLVAHEFDIPGPRPGEAVLRVEACGLCGTDHEMFTGAMPAPLPLVPGHEVIGTLESATPEFLAARGLAAGDRVALEVFQRCGECGPCRRGAYPLCRRHGLRDSYGNTPISVGSGLWGGYATHMLLTADSLVHRVPEGLDPAFATLFNPLGAGVRWGTTLPEVSKGDVVVVLGPGLRGLSAVASASLAGAGFVLLTGAGERDAERLELGRKLGATEAIDITRVDPKALLKEQVGGLADVVVDVTAAAPAAFTQALDLVRPGGTVVVAGTRGTKVLDHFNPDRIVLKELRLLGARGVDGEAYATALELLATDARFRALPRRTAGLDVTAVSDLLSTMAGGSEPPLHAVVVP</sequence>
<dbReference type="PANTHER" id="PTHR43401">
    <property type="entry name" value="L-THREONINE 3-DEHYDROGENASE"/>
    <property type="match status" value="1"/>
</dbReference>
<organism evidence="5 6">
    <name type="scientific">Nocardia aobensis</name>
    <dbReference type="NCBI Taxonomy" id="257277"/>
    <lineage>
        <taxon>Bacteria</taxon>
        <taxon>Bacillati</taxon>
        <taxon>Actinomycetota</taxon>
        <taxon>Actinomycetes</taxon>
        <taxon>Mycobacteriales</taxon>
        <taxon>Nocardiaceae</taxon>
        <taxon>Nocardia</taxon>
    </lineage>
</organism>
<dbReference type="PANTHER" id="PTHR43401:SF2">
    <property type="entry name" value="L-THREONINE 3-DEHYDROGENASE"/>
    <property type="match status" value="1"/>
</dbReference>
<dbReference type="InterPro" id="IPR013149">
    <property type="entry name" value="ADH-like_C"/>
</dbReference>
<evidence type="ECO:0000259" key="4">
    <source>
        <dbReference type="Pfam" id="PF08240"/>
    </source>
</evidence>
<dbReference type="CDD" id="cd05188">
    <property type="entry name" value="MDR"/>
    <property type="match status" value="1"/>
</dbReference>
<dbReference type="EMBL" id="JBIAMT010000005">
    <property type="protein sequence ID" value="MFF0499812.1"/>
    <property type="molecule type" value="Genomic_DNA"/>
</dbReference>